<dbReference type="PANTHER" id="PTHR30305">
    <property type="entry name" value="PROTEIN YJDM-RELATED"/>
    <property type="match status" value="1"/>
</dbReference>
<dbReference type="RefSeq" id="WP_213217750.1">
    <property type="nucleotide sequence ID" value="NZ_QTKU01000005.1"/>
</dbReference>
<reference evidence="2" key="1">
    <citation type="submission" date="2018-08" db="EMBL/GenBank/DDBJ databases">
        <authorList>
            <person name="Jin W."/>
            <person name="Wang H."/>
            <person name="Yang Y."/>
            <person name="Li M."/>
            <person name="Liu J."/>
        </authorList>
    </citation>
    <scope>NUCLEOTIDE SEQUENCE</scope>
    <source>
        <strain evidence="2">AESS21</strain>
    </source>
</reference>
<dbReference type="SUPFAM" id="SSF82057">
    <property type="entry name" value="Prokaryotic SH3-related domain"/>
    <property type="match status" value="1"/>
</dbReference>
<dbReference type="InterPro" id="IPR013988">
    <property type="entry name" value="YjdM_C"/>
</dbReference>
<dbReference type="SMART" id="SM00782">
    <property type="entry name" value="PhnA_Zn_Ribbon"/>
    <property type="match status" value="1"/>
</dbReference>
<comment type="caution">
    <text evidence="2">The sequence shown here is derived from an EMBL/GenBank/DDBJ whole genome shotgun (WGS) entry which is preliminary data.</text>
</comment>
<accession>A0A944GUG9</accession>
<dbReference type="Gene3D" id="2.30.30.40">
    <property type="entry name" value="SH3 Domains"/>
    <property type="match status" value="1"/>
</dbReference>
<dbReference type="PANTHER" id="PTHR30305:SF3">
    <property type="entry name" value="PROTEIN YJDM"/>
    <property type="match status" value="1"/>
</dbReference>
<dbReference type="InterPro" id="IPR013991">
    <property type="entry name" value="PhnaA_N_proteobac"/>
</dbReference>
<sequence>MSLETELRMRAGDVCEICANTDGLSSLDVDGGNPDQIERAILVCETCAKQIRGESPLDPKHLLCLNDSAWSQEPAVQVTAWRLLNQLSEETWARDLLDMLYLDDETLAWAKAGVAQSEDDDDATIVHKDTHGAVLNGGDTVTLIKDLKVKGAGFTAKRGTAVRNISLVHDKAEQIEGRVNDQRIVILTEFVKKS</sequence>
<dbReference type="EMBL" id="QTKU01000005">
    <property type="protein sequence ID" value="MBS8262434.1"/>
    <property type="molecule type" value="Genomic_DNA"/>
</dbReference>
<name>A0A944GUG9_9HYPH</name>
<protein>
    <submittedName>
        <fullName evidence="2">PhnA domain protein</fullName>
    </submittedName>
</protein>
<dbReference type="AlphaFoldDB" id="A0A944GUG9"/>
<dbReference type="Proteomes" id="UP000705379">
    <property type="component" value="Unassembled WGS sequence"/>
</dbReference>
<evidence type="ECO:0000259" key="1">
    <source>
        <dbReference type="SMART" id="SM00782"/>
    </source>
</evidence>
<proteinExistence type="predicted"/>
<organism evidence="2 3">
    <name type="scientific">Roseibium polysiphoniae</name>
    <dbReference type="NCBI Taxonomy" id="2571221"/>
    <lineage>
        <taxon>Bacteria</taxon>
        <taxon>Pseudomonadati</taxon>
        <taxon>Pseudomonadota</taxon>
        <taxon>Alphaproteobacteria</taxon>
        <taxon>Hyphomicrobiales</taxon>
        <taxon>Stappiaceae</taxon>
        <taxon>Roseibium</taxon>
    </lineage>
</organism>
<evidence type="ECO:0000313" key="2">
    <source>
        <dbReference type="EMBL" id="MBS8262434.1"/>
    </source>
</evidence>
<evidence type="ECO:0000313" key="3">
    <source>
        <dbReference type="Proteomes" id="UP000705379"/>
    </source>
</evidence>
<feature type="domain" description="PhnA protein N-terminal proteobacterial" evidence="1">
    <location>
        <begin position="6"/>
        <end position="52"/>
    </location>
</feature>
<gene>
    <name evidence="2" type="ORF">DYI23_19575</name>
</gene>
<dbReference type="Pfam" id="PF03831">
    <property type="entry name" value="YjdM"/>
    <property type="match status" value="1"/>
</dbReference>
<reference evidence="2" key="2">
    <citation type="journal article" date="2021" name="Microorganisms">
        <title>Bacterial Dimethylsulfoniopropionate Biosynthesis in the East China Sea.</title>
        <authorList>
            <person name="Liu J."/>
            <person name="Zhang Y."/>
            <person name="Liu J."/>
            <person name="Zhong H."/>
            <person name="Williams B.T."/>
            <person name="Zheng Y."/>
            <person name="Curson A.R.J."/>
            <person name="Sun C."/>
            <person name="Sun H."/>
            <person name="Song D."/>
            <person name="Wagner Mackenzie B."/>
            <person name="Bermejo Martinez A."/>
            <person name="Todd J.D."/>
            <person name="Zhang X.H."/>
        </authorList>
    </citation>
    <scope>NUCLEOTIDE SEQUENCE</scope>
    <source>
        <strain evidence="2">AESS21</strain>
    </source>
</reference>